<dbReference type="PRINTS" id="PR00741">
    <property type="entry name" value="GLHYDRLASE29"/>
</dbReference>
<keyword evidence="4 10" id="KW-0732">Signal</keyword>
<feature type="domain" description="Glycoside hydrolase family 29 N-terminal" evidence="12">
    <location>
        <begin position="16"/>
        <end position="348"/>
    </location>
</feature>
<dbReference type="GO" id="GO:0006004">
    <property type="term" value="P:fucose metabolic process"/>
    <property type="evidence" value="ECO:0007669"/>
    <property type="project" value="InterPro"/>
</dbReference>
<dbReference type="FunFam" id="3.20.20.80:FF:000027">
    <property type="entry name" value="Alpha-L-fucosidase"/>
    <property type="match status" value="1"/>
</dbReference>
<dbReference type="SUPFAM" id="SSF51445">
    <property type="entry name" value="(Trans)glycosidases"/>
    <property type="match status" value="1"/>
</dbReference>
<sequence>MVTVVLSLLLGCIIVSAKYQPSWPSIDSRPLPQWYDDVKFGIFCHWGVYSVPAFRSEWFWWYWKGDNPDKDVVNYVNRNYKPGTSYADFATHFTAELFDPKEFADIVKSSGAKYFVLTSKHHEGFTMWPSRTSWNWNAMDIGPKRDIVGQIKDALKDTDVHFGLYYSLFEWFHPMFLDDGKYNTTVYVDQISFPQLIEIVNRYKPDIIWSDGDWGRTDEYWKSKEFLAWLYNTSPVKDIVVVNDRWGGDSIGKHGGFLTYSDHYDPGKLLDRKWENCMTLDKGSWGHRRTMKSADVNTVYELIVQLARTISCGGNFLLNVGPDMHGKIPPIFEDRLRELGRFIGANSEAVYGTKPWIYQNDTGNIWYTSRLKKTRLDPHRLYNPQWADETIIYAWIMDAPTTDLKLKRVQTTEHTTVSFLGTNITYSPGAMSSLVIPFSRIPWRDLIRNDVMVLKIERAASRNHTPHIHHHHRNNKKSTTANLIDLQWAYDMI</sequence>
<feature type="chain" id="PRO_5029998666" description="Putative alpha-L-fucosidase" evidence="10">
    <location>
        <begin position="18"/>
        <end position="493"/>
    </location>
</feature>
<dbReference type="Pfam" id="PF01120">
    <property type="entry name" value="Alpha_L_fucos"/>
    <property type="match status" value="1"/>
</dbReference>
<organism evidence="13 14">
    <name type="scientific">Haemonchus contortus</name>
    <name type="common">Barber pole worm</name>
    <dbReference type="NCBI Taxonomy" id="6289"/>
    <lineage>
        <taxon>Eukaryota</taxon>
        <taxon>Metazoa</taxon>
        <taxon>Ecdysozoa</taxon>
        <taxon>Nematoda</taxon>
        <taxon>Chromadorea</taxon>
        <taxon>Rhabditida</taxon>
        <taxon>Rhabditina</taxon>
        <taxon>Rhabditomorpha</taxon>
        <taxon>Strongyloidea</taxon>
        <taxon>Trichostrongylidae</taxon>
        <taxon>Haemonchus</taxon>
    </lineage>
</organism>
<evidence type="ECO:0000256" key="2">
    <source>
        <dbReference type="ARBA" id="ARBA00007951"/>
    </source>
</evidence>
<dbReference type="EC" id="3.2.1.51" evidence="3"/>
<keyword evidence="6" id="KW-0325">Glycoprotein</keyword>
<dbReference type="PANTHER" id="PTHR10030">
    <property type="entry name" value="ALPHA-L-FUCOSIDASE"/>
    <property type="match status" value="1"/>
</dbReference>
<dbReference type="InterPro" id="IPR016286">
    <property type="entry name" value="FUC_metazoa-typ"/>
</dbReference>
<name>A0A7I4Z5F5_HAECO</name>
<evidence type="ECO:0000313" key="14">
    <source>
        <dbReference type="WBParaSite" id="HCON_00186710-00001"/>
    </source>
</evidence>
<dbReference type="Gene3D" id="3.20.20.80">
    <property type="entry name" value="Glycosidases"/>
    <property type="match status" value="1"/>
</dbReference>
<reference evidence="14" key="1">
    <citation type="submission" date="2020-12" db="UniProtKB">
        <authorList>
            <consortium name="WormBaseParasite"/>
        </authorList>
    </citation>
    <scope>IDENTIFICATION</scope>
    <source>
        <strain evidence="14">MHco3</strain>
    </source>
</reference>
<dbReference type="PANTHER" id="PTHR10030:SF37">
    <property type="entry name" value="ALPHA-L-FUCOSIDASE-RELATED"/>
    <property type="match status" value="1"/>
</dbReference>
<dbReference type="InterPro" id="IPR018526">
    <property type="entry name" value="Glyco_hydro_29_CS"/>
</dbReference>
<evidence type="ECO:0000256" key="9">
    <source>
        <dbReference type="ARBA" id="ARBA00081661"/>
    </source>
</evidence>
<evidence type="ECO:0000256" key="5">
    <source>
        <dbReference type="ARBA" id="ARBA00022801"/>
    </source>
</evidence>
<dbReference type="InterPro" id="IPR017853">
    <property type="entry name" value="GH"/>
</dbReference>
<evidence type="ECO:0000259" key="12">
    <source>
        <dbReference type="Pfam" id="PF01120"/>
    </source>
</evidence>
<protein>
    <recommendedName>
        <fullName evidence="8">Putative alpha-L-fucosidase</fullName>
        <ecNumber evidence="3">3.2.1.51</ecNumber>
    </recommendedName>
    <alternativeName>
        <fullName evidence="9">Alpha-L-fucoside fucohydrolase</fullName>
    </alternativeName>
</protein>
<dbReference type="PIRSF" id="PIRSF001092">
    <property type="entry name" value="Alpha-L-fucosidase"/>
    <property type="match status" value="1"/>
</dbReference>
<dbReference type="GO" id="GO:0016139">
    <property type="term" value="P:glycoside catabolic process"/>
    <property type="evidence" value="ECO:0007669"/>
    <property type="project" value="TreeGrafter"/>
</dbReference>
<keyword evidence="13" id="KW-1185">Reference proteome</keyword>
<evidence type="ECO:0000256" key="6">
    <source>
        <dbReference type="ARBA" id="ARBA00023180"/>
    </source>
</evidence>
<evidence type="ECO:0000256" key="7">
    <source>
        <dbReference type="ARBA" id="ARBA00023295"/>
    </source>
</evidence>
<evidence type="ECO:0000313" key="13">
    <source>
        <dbReference type="Proteomes" id="UP000025227"/>
    </source>
</evidence>
<proteinExistence type="inferred from homology"/>
<dbReference type="OMA" id="WESTDKH"/>
<evidence type="ECO:0000256" key="8">
    <source>
        <dbReference type="ARBA" id="ARBA00074133"/>
    </source>
</evidence>
<evidence type="ECO:0000256" key="4">
    <source>
        <dbReference type="ARBA" id="ARBA00022729"/>
    </source>
</evidence>
<evidence type="ECO:0000256" key="3">
    <source>
        <dbReference type="ARBA" id="ARBA00012662"/>
    </source>
</evidence>
<evidence type="ECO:0000256" key="10">
    <source>
        <dbReference type="PIRNR" id="PIRNR001092"/>
    </source>
</evidence>
<evidence type="ECO:0000256" key="1">
    <source>
        <dbReference type="ARBA" id="ARBA00004071"/>
    </source>
</evidence>
<comment type="function">
    <text evidence="1">Alpha-L-fucosidase is responsible for hydrolyzing the alpha-1,6-linked fucose joined to the reducing-end N-acetylglucosamine of the carbohydrate moieties of glycoproteins.</text>
</comment>
<dbReference type="InterPro" id="IPR000933">
    <property type="entry name" value="Glyco_hydro_29"/>
</dbReference>
<dbReference type="PROSITE" id="PS00385">
    <property type="entry name" value="ALPHA_L_FUCOSIDASE"/>
    <property type="match status" value="1"/>
</dbReference>
<dbReference type="GO" id="GO:0004560">
    <property type="term" value="F:alpha-L-fucosidase activity"/>
    <property type="evidence" value="ECO:0007669"/>
    <property type="project" value="UniProtKB-EC"/>
</dbReference>
<dbReference type="Proteomes" id="UP000025227">
    <property type="component" value="Unplaced"/>
</dbReference>
<dbReference type="InterPro" id="IPR057739">
    <property type="entry name" value="Glyco_hydro_29_N"/>
</dbReference>
<dbReference type="GO" id="GO:0005764">
    <property type="term" value="C:lysosome"/>
    <property type="evidence" value="ECO:0007669"/>
    <property type="project" value="TreeGrafter"/>
</dbReference>
<dbReference type="SMART" id="SM00812">
    <property type="entry name" value="Alpha_L_fucos"/>
    <property type="match status" value="1"/>
</dbReference>
<feature type="site" description="May be important for catalysis" evidence="11">
    <location>
        <position position="277"/>
    </location>
</feature>
<dbReference type="WBParaSite" id="HCON_00186710-00001">
    <property type="protein sequence ID" value="HCON_00186710-00001"/>
    <property type="gene ID" value="HCON_00186710"/>
</dbReference>
<accession>A0A7I4Z5F5</accession>
<feature type="signal peptide" evidence="10">
    <location>
        <begin position="1"/>
        <end position="17"/>
    </location>
</feature>
<evidence type="ECO:0000256" key="11">
    <source>
        <dbReference type="PIRSR" id="PIRSR001092-1"/>
    </source>
</evidence>
<comment type="similarity">
    <text evidence="2 10">Belongs to the glycosyl hydrolase 29 family.</text>
</comment>
<dbReference type="AlphaFoldDB" id="A0A7I4Z5F5"/>
<dbReference type="OrthoDB" id="6039950at2759"/>
<keyword evidence="5 10" id="KW-0378">Hydrolase</keyword>
<keyword evidence="7 10" id="KW-0326">Glycosidase</keyword>